<name>A0A4Z0LWK3_9GAMM</name>
<dbReference type="InterPro" id="IPR036390">
    <property type="entry name" value="WH_DNA-bd_sf"/>
</dbReference>
<dbReference type="SUPFAM" id="SSF46785">
    <property type="entry name" value="Winged helix' DNA-binding domain"/>
    <property type="match status" value="1"/>
</dbReference>
<dbReference type="Gene3D" id="1.10.10.10">
    <property type="entry name" value="Winged helix-like DNA-binding domain superfamily/Winged helix DNA-binding domain"/>
    <property type="match status" value="1"/>
</dbReference>
<dbReference type="Pfam" id="PF12802">
    <property type="entry name" value="MarR_2"/>
    <property type="match status" value="1"/>
</dbReference>
<dbReference type="OrthoDB" id="32523at2"/>
<comment type="caution">
    <text evidence="5">The sequence shown here is derived from an EMBL/GenBank/DDBJ whole genome shotgun (WGS) entry which is preliminary data.</text>
</comment>
<evidence type="ECO:0000256" key="2">
    <source>
        <dbReference type="ARBA" id="ARBA00023125"/>
    </source>
</evidence>
<dbReference type="GO" id="GO:0003677">
    <property type="term" value="F:DNA binding"/>
    <property type="evidence" value="ECO:0007669"/>
    <property type="project" value="UniProtKB-KW"/>
</dbReference>
<dbReference type="Proteomes" id="UP000298050">
    <property type="component" value="Unassembled WGS sequence"/>
</dbReference>
<dbReference type="PRINTS" id="PR00598">
    <property type="entry name" value="HTHMARR"/>
</dbReference>
<dbReference type="EMBL" id="SRLE01000013">
    <property type="protein sequence ID" value="TGD71518.1"/>
    <property type="molecule type" value="Genomic_DNA"/>
</dbReference>
<accession>A0A4Z0LWK3</accession>
<evidence type="ECO:0000313" key="5">
    <source>
        <dbReference type="EMBL" id="TGD71518.1"/>
    </source>
</evidence>
<dbReference type="InterPro" id="IPR000835">
    <property type="entry name" value="HTH_MarR-typ"/>
</dbReference>
<evidence type="ECO:0000256" key="3">
    <source>
        <dbReference type="ARBA" id="ARBA00023163"/>
    </source>
</evidence>
<evidence type="ECO:0000313" key="6">
    <source>
        <dbReference type="Proteomes" id="UP000298050"/>
    </source>
</evidence>
<dbReference type="InterPro" id="IPR036388">
    <property type="entry name" value="WH-like_DNA-bd_sf"/>
</dbReference>
<proteinExistence type="predicted"/>
<dbReference type="AlphaFoldDB" id="A0A4Z0LWK3"/>
<keyword evidence="3" id="KW-0804">Transcription</keyword>
<dbReference type="PANTHER" id="PTHR42756:SF1">
    <property type="entry name" value="TRANSCRIPTIONAL REPRESSOR OF EMRAB OPERON"/>
    <property type="match status" value="1"/>
</dbReference>
<dbReference type="SMART" id="SM00347">
    <property type="entry name" value="HTH_MARR"/>
    <property type="match status" value="1"/>
</dbReference>
<sequence length="177" mass="20309">MITNFARRRGEFHVMPTRKSEYGTALSESRTMEDDDWKIRLGFVIHDCARLRRIVIDQYFAPLNVTRSQAWVLAHLSPDDGLPQSALAEQMGLGKVALGGLVDRVEANGMVERRPDPKDRRVKRVYLTDEGRKVVTEMRKRTLEASVGILDEVSMKDLRTTVTTMNKIKHNLRKMVE</sequence>
<keyword evidence="2" id="KW-0238">DNA-binding</keyword>
<dbReference type="GO" id="GO:0003700">
    <property type="term" value="F:DNA-binding transcription factor activity"/>
    <property type="evidence" value="ECO:0007669"/>
    <property type="project" value="InterPro"/>
</dbReference>
<dbReference type="PROSITE" id="PS50995">
    <property type="entry name" value="HTH_MARR_2"/>
    <property type="match status" value="1"/>
</dbReference>
<feature type="domain" description="HTH marR-type" evidence="4">
    <location>
        <begin position="38"/>
        <end position="170"/>
    </location>
</feature>
<keyword evidence="6" id="KW-1185">Reference proteome</keyword>
<gene>
    <name evidence="5" type="ORF">E4634_17855</name>
</gene>
<dbReference type="PANTHER" id="PTHR42756">
    <property type="entry name" value="TRANSCRIPTIONAL REGULATOR, MARR"/>
    <property type="match status" value="1"/>
</dbReference>
<organism evidence="5 6">
    <name type="scientific">Mangrovimicrobium sediminis</name>
    <dbReference type="NCBI Taxonomy" id="2562682"/>
    <lineage>
        <taxon>Bacteria</taxon>
        <taxon>Pseudomonadati</taxon>
        <taxon>Pseudomonadota</taxon>
        <taxon>Gammaproteobacteria</taxon>
        <taxon>Cellvibrionales</taxon>
        <taxon>Halieaceae</taxon>
        <taxon>Mangrovimicrobium</taxon>
    </lineage>
</organism>
<reference evidence="5 6" key="1">
    <citation type="submission" date="2019-04" db="EMBL/GenBank/DDBJ databases">
        <title>Taxonomy of novel Haliea sp. from mangrove soil of West Coast of India.</title>
        <authorList>
            <person name="Verma A."/>
            <person name="Kumar P."/>
            <person name="Krishnamurthi S."/>
        </authorList>
    </citation>
    <scope>NUCLEOTIDE SEQUENCE [LARGE SCALE GENOMIC DNA]</scope>
    <source>
        <strain evidence="5 6">SAOS-164</strain>
    </source>
</reference>
<protein>
    <submittedName>
        <fullName evidence="5">MarR family transcriptional regulator</fullName>
    </submittedName>
</protein>
<keyword evidence="1" id="KW-0805">Transcription regulation</keyword>
<evidence type="ECO:0000259" key="4">
    <source>
        <dbReference type="PROSITE" id="PS50995"/>
    </source>
</evidence>
<evidence type="ECO:0000256" key="1">
    <source>
        <dbReference type="ARBA" id="ARBA00023015"/>
    </source>
</evidence>